<proteinExistence type="predicted"/>
<dbReference type="RefSeq" id="WP_380664340.1">
    <property type="nucleotide sequence ID" value="NZ_JBHTCJ010000001.1"/>
</dbReference>
<feature type="transmembrane region" description="Helical" evidence="1">
    <location>
        <begin position="180"/>
        <end position="202"/>
    </location>
</feature>
<dbReference type="EMBL" id="JBHTCJ010000001">
    <property type="protein sequence ID" value="MFC7340490.1"/>
    <property type="molecule type" value="Genomic_DNA"/>
</dbReference>
<keyword evidence="1" id="KW-0812">Transmembrane</keyword>
<feature type="transmembrane region" description="Helical" evidence="1">
    <location>
        <begin position="121"/>
        <end position="138"/>
    </location>
</feature>
<protein>
    <submittedName>
        <fullName evidence="2">Uncharacterized protein</fullName>
    </submittedName>
</protein>
<comment type="caution">
    <text evidence="2">The sequence shown here is derived from an EMBL/GenBank/DDBJ whole genome shotgun (WGS) entry which is preliminary data.</text>
</comment>
<accession>A0ABW2LFZ8</accession>
<keyword evidence="1" id="KW-1133">Transmembrane helix</keyword>
<evidence type="ECO:0000256" key="1">
    <source>
        <dbReference type="SAM" id="Phobius"/>
    </source>
</evidence>
<evidence type="ECO:0000313" key="2">
    <source>
        <dbReference type="EMBL" id="MFC7340490.1"/>
    </source>
</evidence>
<keyword evidence="3" id="KW-1185">Reference proteome</keyword>
<feature type="transmembrane region" description="Helical" evidence="1">
    <location>
        <begin position="14"/>
        <end position="34"/>
    </location>
</feature>
<dbReference type="Proteomes" id="UP001596504">
    <property type="component" value="Unassembled WGS sequence"/>
</dbReference>
<reference evidence="3" key="1">
    <citation type="journal article" date="2019" name="Int. J. Syst. Evol. Microbiol.">
        <title>The Global Catalogue of Microorganisms (GCM) 10K type strain sequencing project: providing services to taxonomists for standard genome sequencing and annotation.</title>
        <authorList>
            <consortium name="The Broad Institute Genomics Platform"/>
            <consortium name="The Broad Institute Genome Sequencing Center for Infectious Disease"/>
            <person name="Wu L."/>
            <person name="Ma J."/>
        </authorList>
    </citation>
    <scope>NUCLEOTIDE SEQUENCE [LARGE SCALE GENOMIC DNA]</scope>
    <source>
        <strain evidence="3">WLHS5</strain>
    </source>
</reference>
<feature type="transmembrane region" description="Helical" evidence="1">
    <location>
        <begin position="150"/>
        <end position="168"/>
    </location>
</feature>
<evidence type="ECO:0000313" key="3">
    <source>
        <dbReference type="Proteomes" id="UP001596504"/>
    </source>
</evidence>
<feature type="transmembrane region" description="Helical" evidence="1">
    <location>
        <begin position="69"/>
        <end position="87"/>
    </location>
</feature>
<keyword evidence="1" id="KW-0472">Membrane</keyword>
<name>A0ABW2LFZ8_9PSEU</name>
<sequence length="206" mass="21033">MSVPALSQFAVDLLVAWGAALAITTDLVIVLTALTRRAADARRPVLLAMIATIASRLLVTFTGAPGLPVVSACFGVLALVAGWWLFGERGPAPPRVLDLAAVLTGVVLGAFAISATGGAPAPVLGACLLALVGVPWSVRRARRWADRVPDLVVGCAVVVVFLGVRSLLAGISGRAPAQDASVLALSLGMTALVVLLCAITTARARR</sequence>
<feature type="transmembrane region" description="Helical" evidence="1">
    <location>
        <begin position="96"/>
        <end position="115"/>
    </location>
</feature>
<organism evidence="2 3">
    <name type="scientific">Saccharopolyspora griseoalba</name>
    <dbReference type="NCBI Taxonomy" id="1431848"/>
    <lineage>
        <taxon>Bacteria</taxon>
        <taxon>Bacillati</taxon>
        <taxon>Actinomycetota</taxon>
        <taxon>Actinomycetes</taxon>
        <taxon>Pseudonocardiales</taxon>
        <taxon>Pseudonocardiaceae</taxon>
        <taxon>Saccharopolyspora</taxon>
    </lineage>
</organism>
<gene>
    <name evidence="2" type="ORF">ACFQRI_03635</name>
</gene>
<feature type="transmembrane region" description="Helical" evidence="1">
    <location>
        <begin position="46"/>
        <end position="63"/>
    </location>
</feature>